<sequence>MTQPPRLPAIARDQMTPEQTAMLDAILAGPRKNLNGPFVAWIHSPQLGELAQRLGAFCRYETGLPLRLSELAILVTAAGWQSQAEWHIHLPIAVEAGLSAEIAEQIRRGQAPRFTARDECVVWEFASQLYRDKRISDATYAEACELFGLTVVVNLVGLLGYYALVAMTLNTFGMRAEGQGEDQLPFAEPAR</sequence>
<dbReference type="PANTHER" id="PTHR34846">
    <property type="entry name" value="4-CARBOXYMUCONOLACTONE DECARBOXYLASE FAMILY PROTEIN (AFU_ORTHOLOGUE AFUA_6G11590)"/>
    <property type="match status" value="1"/>
</dbReference>
<keyword evidence="1" id="KW-0472">Membrane</keyword>
<dbReference type="InterPro" id="IPR029032">
    <property type="entry name" value="AhpD-like"/>
</dbReference>
<evidence type="ECO:0000313" key="4">
    <source>
        <dbReference type="Proteomes" id="UP000462435"/>
    </source>
</evidence>
<protein>
    <recommendedName>
        <fullName evidence="2">Carboxymuconolactone decarboxylase-like domain-containing protein</fullName>
    </recommendedName>
</protein>
<name>A0A7V8JSE2_9BURK</name>
<evidence type="ECO:0000259" key="2">
    <source>
        <dbReference type="Pfam" id="PF02627"/>
    </source>
</evidence>
<gene>
    <name evidence="3" type="ORF">GAK35_04250</name>
</gene>
<dbReference type="Proteomes" id="UP000462435">
    <property type="component" value="Unassembled WGS sequence"/>
</dbReference>
<dbReference type="PANTHER" id="PTHR34846:SF11">
    <property type="entry name" value="4-CARBOXYMUCONOLACTONE DECARBOXYLASE FAMILY PROTEIN (AFU_ORTHOLOGUE AFUA_6G11590)"/>
    <property type="match status" value="1"/>
</dbReference>
<keyword evidence="1" id="KW-1133">Transmembrane helix</keyword>
<dbReference type="InterPro" id="IPR003779">
    <property type="entry name" value="CMD-like"/>
</dbReference>
<feature type="transmembrane region" description="Helical" evidence="1">
    <location>
        <begin position="146"/>
        <end position="165"/>
    </location>
</feature>
<dbReference type="GO" id="GO:0051920">
    <property type="term" value="F:peroxiredoxin activity"/>
    <property type="evidence" value="ECO:0007669"/>
    <property type="project" value="InterPro"/>
</dbReference>
<accession>A0A7V8JSE2</accession>
<organism evidence="3 4">
    <name type="scientific">Herbaspirillum frisingense</name>
    <dbReference type="NCBI Taxonomy" id="92645"/>
    <lineage>
        <taxon>Bacteria</taxon>
        <taxon>Pseudomonadati</taxon>
        <taxon>Pseudomonadota</taxon>
        <taxon>Betaproteobacteria</taxon>
        <taxon>Burkholderiales</taxon>
        <taxon>Oxalobacteraceae</taxon>
        <taxon>Herbaspirillum</taxon>
    </lineage>
</organism>
<reference evidence="4" key="1">
    <citation type="journal article" date="2020" name="MBio">
        <title>Horizontal gene transfer to a defensive symbiont with a reduced genome amongst a multipartite beetle microbiome.</title>
        <authorList>
            <person name="Waterworth S.C."/>
            <person name="Florez L.V."/>
            <person name="Rees E.R."/>
            <person name="Hertweck C."/>
            <person name="Kaltenpoth M."/>
            <person name="Kwan J.C."/>
        </authorList>
    </citation>
    <scope>NUCLEOTIDE SEQUENCE [LARGE SCALE GENOMIC DNA]</scope>
</reference>
<comment type="caution">
    <text evidence="3">The sequence shown here is derived from an EMBL/GenBank/DDBJ whole genome shotgun (WGS) entry which is preliminary data.</text>
</comment>
<feature type="domain" description="Carboxymuconolactone decarboxylase-like" evidence="2">
    <location>
        <begin position="45"/>
        <end position="112"/>
    </location>
</feature>
<keyword evidence="1" id="KW-0812">Transmembrane</keyword>
<dbReference type="AlphaFoldDB" id="A0A7V8JSE2"/>
<evidence type="ECO:0000313" key="3">
    <source>
        <dbReference type="EMBL" id="KAF1035002.1"/>
    </source>
</evidence>
<dbReference type="Gene3D" id="1.20.1290.10">
    <property type="entry name" value="AhpD-like"/>
    <property type="match status" value="1"/>
</dbReference>
<dbReference type="EMBL" id="WNDX01000231">
    <property type="protein sequence ID" value="KAF1035002.1"/>
    <property type="molecule type" value="Genomic_DNA"/>
</dbReference>
<dbReference type="Pfam" id="PF02627">
    <property type="entry name" value="CMD"/>
    <property type="match status" value="1"/>
</dbReference>
<proteinExistence type="predicted"/>
<dbReference type="SUPFAM" id="SSF69118">
    <property type="entry name" value="AhpD-like"/>
    <property type="match status" value="1"/>
</dbReference>
<evidence type="ECO:0000256" key="1">
    <source>
        <dbReference type="SAM" id="Phobius"/>
    </source>
</evidence>